<organism evidence="1 2">
    <name type="scientific">Edwardsiella anguillarum ET080813</name>
    <dbReference type="NCBI Taxonomy" id="667120"/>
    <lineage>
        <taxon>Bacteria</taxon>
        <taxon>Pseudomonadati</taxon>
        <taxon>Pseudomonadota</taxon>
        <taxon>Gammaproteobacteria</taxon>
        <taxon>Enterobacterales</taxon>
        <taxon>Hafniaceae</taxon>
        <taxon>Edwardsiella</taxon>
    </lineage>
</organism>
<reference evidence="1 2" key="1">
    <citation type="journal article" date="2012" name="PLoS ONE">
        <title>Edwardsiella comparative phylogenomics reveal the new intra/inter-species taxonomic relationships, virulence evolution and niche adaptation mechanisms.</title>
        <authorList>
            <person name="Yang M."/>
            <person name="Lv Y."/>
            <person name="Xiao J."/>
            <person name="Wu H."/>
            <person name="Zheng H."/>
            <person name="Liu Q."/>
            <person name="Zhang Y."/>
            <person name="Wang Q."/>
        </authorList>
    </citation>
    <scope>NUCLEOTIDE SEQUENCE [LARGE SCALE GENOMIC DNA]</scope>
    <source>
        <strain evidence="2">080813</strain>
    </source>
</reference>
<dbReference type="EMBL" id="CP006664">
    <property type="protein sequence ID" value="AIJ09060.1"/>
    <property type="molecule type" value="Genomic_DNA"/>
</dbReference>
<evidence type="ECO:0000313" key="2">
    <source>
        <dbReference type="Proteomes" id="UP000028681"/>
    </source>
</evidence>
<sequence>MLETPTYRGYDYIVERLEKYYQNKQLDQLKPAAGAAMRQLRMTASALFERRAASTQIFLSRRSNWLRF</sequence>
<proteinExistence type="predicted"/>
<accession>A0A076LKV0</accession>
<dbReference type="HOGENOM" id="CLU_2787219_0_0_6"/>
<name>A0A076LKV0_9GAMM</name>
<dbReference type="KEGG" id="ete:ETEE_2624"/>
<dbReference type="AlphaFoldDB" id="A0A076LKV0"/>
<dbReference type="Proteomes" id="UP000028681">
    <property type="component" value="Chromosome"/>
</dbReference>
<evidence type="ECO:0000313" key="1">
    <source>
        <dbReference type="EMBL" id="AIJ09060.1"/>
    </source>
</evidence>
<gene>
    <name evidence="1" type="ORF">ETEE_2624</name>
</gene>
<protein>
    <submittedName>
        <fullName evidence="1">Uncharacterized protein</fullName>
    </submittedName>
</protein>